<dbReference type="Proteomes" id="UP000494115">
    <property type="component" value="Unassembled WGS sequence"/>
</dbReference>
<evidence type="ECO:0000313" key="4">
    <source>
        <dbReference type="EMBL" id="CAB3779826.1"/>
    </source>
</evidence>
<keyword evidence="5" id="KW-1185">Reference proteome</keyword>
<dbReference type="AlphaFoldDB" id="A0A6S7AWA8"/>
<dbReference type="GO" id="GO:0006751">
    <property type="term" value="P:glutathione catabolic process"/>
    <property type="evidence" value="ECO:0007669"/>
    <property type="project" value="InterPro"/>
</dbReference>
<dbReference type="PANTHER" id="PTHR12192:SF2">
    <property type="entry name" value="GLUTATHIONE-SPECIFIC GAMMA-GLUTAMYLCYCLOTRANSFERASE 2"/>
    <property type="match status" value="1"/>
</dbReference>
<dbReference type="SUPFAM" id="SSF110857">
    <property type="entry name" value="Gamma-glutamyl cyclotransferase-like"/>
    <property type="match status" value="1"/>
</dbReference>
<dbReference type="GO" id="GO:0005737">
    <property type="term" value="C:cytoplasm"/>
    <property type="evidence" value="ECO:0007669"/>
    <property type="project" value="TreeGrafter"/>
</dbReference>
<dbReference type="PANTHER" id="PTHR12192">
    <property type="entry name" value="CATION TRANSPORT PROTEIN CHAC-RELATED"/>
    <property type="match status" value="1"/>
</dbReference>
<accession>A0A6S7AWA8</accession>
<dbReference type="EMBL" id="CADIKM010000003">
    <property type="protein sequence ID" value="CAB3779826.1"/>
    <property type="molecule type" value="Genomic_DNA"/>
</dbReference>
<feature type="region of interest" description="Disordered" evidence="3">
    <location>
        <begin position="1"/>
        <end position="59"/>
    </location>
</feature>
<reference evidence="4 5" key="1">
    <citation type="submission" date="2020-04" db="EMBL/GenBank/DDBJ databases">
        <authorList>
            <person name="De Canck E."/>
        </authorList>
    </citation>
    <scope>NUCLEOTIDE SEQUENCE [LARGE SCALE GENOMIC DNA]</scope>
    <source>
        <strain evidence="4 5">LMG 28138</strain>
    </source>
</reference>
<evidence type="ECO:0000313" key="5">
    <source>
        <dbReference type="Proteomes" id="UP000494115"/>
    </source>
</evidence>
<dbReference type="InterPro" id="IPR006840">
    <property type="entry name" value="ChaC"/>
</dbReference>
<name>A0A6S7AWA8_9BURK</name>
<evidence type="ECO:0000256" key="3">
    <source>
        <dbReference type="SAM" id="MobiDB-lite"/>
    </source>
</evidence>
<evidence type="ECO:0000256" key="1">
    <source>
        <dbReference type="ARBA" id="ARBA00012344"/>
    </source>
</evidence>
<organism evidence="4 5">
    <name type="scientific">Pararobbsia alpina</name>
    <dbReference type="NCBI Taxonomy" id="621374"/>
    <lineage>
        <taxon>Bacteria</taxon>
        <taxon>Pseudomonadati</taxon>
        <taxon>Pseudomonadota</taxon>
        <taxon>Betaproteobacteria</taxon>
        <taxon>Burkholderiales</taxon>
        <taxon>Burkholderiaceae</taxon>
        <taxon>Pararobbsia</taxon>
    </lineage>
</organism>
<gene>
    <name evidence="4" type="ORF">LMG28138_00906</name>
</gene>
<dbReference type="Gene3D" id="3.10.490.10">
    <property type="entry name" value="Gamma-glutamyl cyclotransferase-like"/>
    <property type="match status" value="1"/>
</dbReference>
<protein>
    <recommendedName>
        <fullName evidence="1">glutathione-specific gamma-glutamylcyclotransferase</fullName>
        <ecNumber evidence="1">4.3.2.7</ecNumber>
    </recommendedName>
</protein>
<sequence length="266" mass="28732">MDTGSGSDPVDRSGAGERPGAPNRPDADAPFAPSARSHAGEPLAPNERPNAGSSANASGLSAYPGYPPALGEARYLTDDELRLSLEQTLACQDGVADLWLFGYGSLIWNPGMPAIESVRARIHGYHRGLYLWSRVNRGTPETPGLVLALDRGGSCPGVAFRLATPGARAHLEALWQREMAMGSYRPAWLPCSLDDGRRVSALSFVMRREALTYTGKLPDELIRHVMQCASGRYGTTYDYVTRTVAALRESGMPDRALEDLLRRCGS</sequence>
<dbReference type="EC" id="4.3.2.7" evidence="1"/>
<keyword evidence="2" id="KW-0456">Lyase</keyword>
<dbReference type="InterPro" id="IPR013024">
    <property type="entry name" value="GGCT-like"/>
</dbReference>
<feature type="compositionally biased region" description="Low complexity" evidence="3">
    <location>
        <begin position="50"/>
        <end position="59"/>
    </location>
</feature>
<dbReference type="CDD" id="cd06661">
    <property type="entry name" value="GGCT_like"/>
    <property type="match status" value="1"/>
</dbReference>
<dbReference type="GO" id="GO:0061928">
    <property type="term" value="F:glutathione specific gamma-glutamylcyclotransferase activity"/>
    <property type="evidence" value="ECO:0007669"/>
    <property type="project" value="UniProtKB-EC"/>
</dbReference>
<dbReference type="Pfam" id="PF04752">
    <property type="entry name" value="ChaC"/>
    <property type="match status" value="1"/>
</dbReference>
<proteinExistence type="predicted"/>
<dbReference type="InterPro" id="IPR036568">
    <property type="entry name" value="GGCT-like_sf"/>
</dbReference>
<evidence type="ECO:0000256" key="2">
    <source>
        <dbReference type="ARBA" id="ARBA00023239"/>
    </source>
</evidence>